<evidence type="ECO:0000313" key="3">
    <source>
        <dbReference type="Proteomes" id="UP001215598"/>
    </source>
</evidence>
<gene>
    <name evidence="2" type="ORF">B0H16DRAFT_1474984</name>
</gene>
<organism evidence="2 3">
    <name type="scientific">Mycena metata</name>
    <dbReference type="NCBI Taxonomy" id="1033252"/>
    <lineage>
        <taxon>Eukaryota</taxon>
        <taxon>Fungi</taxon>
        <taxon>Dikarya</taxon>
        <taxon>Basidiomycota</taxon>
        <taxon>Agaricomycotina</taxon>
        <taxon>Agaricomycetes</taxon>
        <taxon>Agaricomycetidae</taxon>
        <taxon>Agaricales</taxon>
        <taxon>Marasmiineae</taxon>
        <taxon>Mycenaceae</taxon>
        <taxon>Mycena</taxon>
    </lineage>
</organism>
<keyword evidence="3" id="KW-1185">Reference proteome</keyword>
<proteinExistence type="predicted"/>
<name>A0AAD7MJM7_9AGAR</name>
<protein>
    <submittedName>
        <fullName evidence="2">Uncharacterized protein</fullName>
    </submittedName>
</protein>
<sequence length="238" mass="26128">MSCASSLFLLEAVPIWLPSDFHILVHIYLAYSNLAYTPGNTTTLLTPLHQLVHLMCCMARKKVPFNNVANTLLTLSGCLVRFHRCWPLPEQGRVAVLMNPVVESTSPGSRVDKEVEGASDLDKEVVPVHKKEEGRKEVEIVITSKSPGNNKALEGGTYAHNGMGKGGGKGGKREGRKSEQNTKDYVPSPLNPRKPRVFGTNSRIFRPKTMGFFTLKSPELLQECEDLSRVAGGQTGVK</sequence>
<evidence type="ECO:0000256" key="1">
    <source>
        <dbReference type="SAM" id="MobiDB-lite"/>
    </source>
</evidence>
<feature type="compositionally biased region" description="Basic and acidic residues" evidence="1">
    <location>
        <begin position="171"/>
        <end position="182"/>
    </location>
</feature>
<reference evidence="2" key="1">
    <citation type="submission" date="2023-03" db="EMBL/GenBank/DDBJ databases">
        <title>Massive genome expansion in bonnet fungi (Mycena s.s.) driven by repeated elements and novel gene families across ecological guilds.</title>
        <authorList>
            <consortium name="Lawrence Berkeley National Laboratory"/>
            <person name="Harder C.B."/>
            <person name="Miyauchi S."/>
            <person name="Viragh M."/>
            <person name="Kuo A."/>
            <person name="Thoen E."/>
            <person name="Andreopoulos B."/>
            <person name="Lu D."/>
            <person name="Skrede I."/>
            <person name="Drula E."/>
            <person name="Henrissat B."/>
            <person name="Morin E."/>
            <person name="Kohler A."/>
            <person name="Barry K."/>
            <person name="LaButti K."/>
            <person name="Morin E."/>
            <person name="Salamov A."/>
            <person name="Lipzen A."/>
            <person name="Mereny Z."/>
            <person name="Hegedus B."/>
            <person name="Baldrian P."/>
            <person name="Stursova M."/>
            <person name="Weitz H."/>
            <person name="Taylor A."/>
            <person name="Grigoriev I.V."/>
            <person name="Nagy L.G."/>
            <person name="Martin F."/>
            <person name="Kauserud H."/>
        </authorList>
    </citation>
    <scope>NUCLEOTIDE SEQUENCE</scope>
    <source>
        <strain evidence="2">CBHHK182m</strain>
    </source>
</reference>
<evidence type="ECO:0000313" key="2">
    <source>
        <dbReference type="EMBL" id="KAJ7719405.1"/>
    </source>
</evidence>
<feature type="region of interest" description="Disordered" evidence="1">
    <location>
        <begin position="149"/>
        <end position="202"/>
    </location>
</feature>
<dbReference type="AlphaFoldDB" id="A0AAD7MJM7"/>
<comment type="caution">
    <text evidence="2">The sequence shown here is derived from an EMBL/GenBank/DDBJ whole genome shotgun (WGS) entry which is preliminary data.</text>
</comment>
<dbReference type="Proteomes" id="UP001215598">
    <property type="component" value="Unassembled WGS sequence"/>
</dbReference>
<dbReference type="EMBL" id="JARKIB010000253">
    <property type="protein sequence ID" value="KAJ7719405.1"/>
    <property type="molecule type" value="Genomic_DNA"/>
</dbReference>
<accession>A0AAD7MJM7</accession>